<reference evidence="1 2" key="1">
    <citation type="submission" date="2013-07" db="EMBL/GenBank/DDBJ databases">
        <authorList>
            <person name="Schaap P.J."/>
            <person name="Mehboob F."/>
            <person name="Oosterkamp M.J."/>
            <person name="de Vos W.M."/>
            <person name="Stams A.J.M."/>
            <person name="Koehorst J.J."/>
        </authorList>
    </citation>
    <scope>NUCLEOTIDE SEQUENCE [LARGE SCALE GENOMIC DNA]</scope>
    <source>
        <strain evidence="1 2">AW-1</strain>
    </source>
</reference>
<protein>
    <submittedName>
        <fullName evidence="1">Uncharacterized protein</fullName>
    </submittedName>
</protein>
<evidence type="ECO:0000313" key="2">
    <source>
        <dbReference type="Proteomes" id="UP000017822"/>
    </source>
</evidence>
<proteinExistence type="predicted"/>
<organism evidence="1 2">
    <name type="scientific">Stutzerimonas chloritidismutans AW-1</name>
    <dbReference type="NCBI Taxonomy" id="1263865"/>
    <lineage>
        <taxon>Bacteria</taxon>
        <taxon>Pseudomonadati</taxon>
        <taxon>Pseudomonadota</taxon>
        <taxon>Gammaproteobacteria</taxon>
        <taxon>Pseudomonadales</taxon>
        <taxon>Pseudomonadaceae</taxon>
        <taxon>Stutzerimonas</taxon>
    </lineage>
</organism>
<gene>
    <name evidence="1" type="ORF">F753_12785</name>
</gene>
<evidence type="ECO:0000313" key="1">
    <source>
        <dbReference type="EMBL" id="ESQ99031.1"/>
    </source>
</evidence>
<comment type="caution">
    <text evidence="1">The sequence shown here is derived from an EMBL/GenBank/DDBJ whole genome shotgun (WGS) entry which is preliminary data.</text>
</comment>
<dbReference type="EMBL" id="AOFQ01000037">
    <property type="protein sequence ID" value="ESQ99031.1"/>
    <property type="molecule type" value="Genomic_DNA"/>
</dbReference>
<sequence>MEGFERDAKGGIVAGGALAVRWLRLGRTA</sequence>
<name>V4S125_STUCH</name>
<dbReference type="Proteomes" id="UP000017822">
    <property type="component" value="Unassembled WGS sequence"/>
</dbReference>
<dbReference type="AlphaFoldDB" id="V4S125"/>
<accession>V4S125</accession>